<gene>
    <name evidence="5" type="ORF">D7Z26_19655</name>
</gene>
<dbReference type="Pfam" id="PF13739">
    <property type="entry name" value="PdaC"/>
    <property type="match status" value="1"/>
</dbReference>
<dbReference type="InterPro" id="IPR037126">
    <property type="entry name" value="PdaC/RsiV-like_sf"/>
</dbReference>
<evidence type="ECO:0000259" key="3">
    <source>
        <dbReference type="Pfam" id="PF11738"/>
    </source>
</evidence>
<comment type="caution">
    <text evidence="5">The sequence shown here is derived from an EMBL/GenBank/DDBJ whole genome shotgun (WGS) entry which is preliminary data.</text>
</comment>
<dbReference type="InterPro" id="IPR036582">
    <property type="entry name" value="Mao_N_sf"/>
</dbReference>
<sequence>MESTKRKMGTKSLIALACAAAIAATPLFSPARYASAATPYKIINQAIEVQGARSDIAALNAYNTTYIAIRSLNKSIGLNTQWDKSKNTVTVEGRGRTIVFDLGKGTASLNGQADYRLMPIVQNNTTYVPLRYLLEQMGYGVSYDGASKRIGIEAIAENDLKISNVTIKEEKAKKSIVVNYPQLSGGANADAEKKINALLKSEAESNLKAGRKSLDEALGDGTYVPENPLAFEGSYTITYNEKGKLSLFVDYYIYTGGAHGSVARVPYTFDLSTGDRISLKEAAGNNAKYVSIINSYILGQIKARGIGLLTPFKTIEPDRDYFLKHNGIVVYFGQYEYTPYAEGMPEFEVPFKNFQ</sequence>
<keyword evidence="6" id="KW-1185">Reference proteome</keyword>
<dbReference type="OrthoDB" id="5637at2"/>
<keyword evidence="1" id="KW-0732">Signal</keyword>
<feature type="domain" description="Deacetylase PdaC" evidence="4">
    <location>
        <begin position="167"/>
        <end position="261"/>
    </location>
</feature>
<feature type="chain" id="PRO_5019731495" evidence="1">
    <location>
        <begin position="37"/>
        <end position="355"/>
    </location>
</feature>
<evidence type="ECO:0000313" key="5">
    <source>
        <dbReference type="EMBL" id="RKP50034.1"/>
    </source>
</evidence>
<dbReference type="Pfam" id="PF11738">
    <property type="entry name" value="DUF3298"/>
    <property type="match status" value="1"/>
</dbReference>
<evidence type="ECO:0000259" key="4">
    <source>
        <dbReference type="Pfam" id="PF13739"/>
    </source>
</evidence>
<dbReference type="AlphaFoldDB" id="A0A494XPP0"/>
<dbReference type="EMBL" id="RBZM01000008">
    <property type="protein sequence ID" value="RKP50034.1"/>
    <property type="molecule type" value="Genomic_DNA"/>
</dbReference>
<dbReference type="Pfam" id="PF07833">
    <property type="entry name" value="Cu_amine_oxidN1"/>
    <property type="match status" value="1"/>
</dbReference>
<dbReference type="InterPro" id="IPR025303">
    <property type="entry name" value="PdaC"/>
</dbReference>
<dbReference type="InterPro" id="IPR021729">
    <property type="entry name" value="DUF3298"/>
</dbReference>
<dbReference type="Gene3D" id="3.90.640.20">
    <property type="entry name" value="Heat-shock cognate protein, ATPase"/>
    <property type="match status" value="1"/>
</dbReference>
<evidence type="ECO:0000259" key="2">
    <source>
        <dbReference type="Pfam" id="PF07833"/>
    </source>
</evidence>
<feature type="domain" description="Copper amine oxidase-like N-terminal" evidence="2">
    <location>
        <begin position="54"/>
        <end position="150"/>
    </location>
</feature>
<protein>
    <submittedName>
        <fullName evidence="5">DUF4163 domain-containing protein</fullName>
    </submittedName>
</protein>
<feature type="signal peptide" evidence="1">
    <location>
        <begin position="1"/>
        <end position="36"/>
    </location>
</feature>
<dbReference type="RefSeq" id="WP_120978718.1">
    <property type="nucleotide sequence ID" value="NZ_RBZM01000008.1"/>
</dbReference>
<feature type="domain" description="DUF3298" evidence="3">
    <location>
        <begin position="286"/>
        <end position="352"/>
    </location>
</feature>
<proteinExistence type="predicted"/>
<dbReference type="Gene3D" id="3.30.565.40">
    <property type="entry name" value="Fervidobacterium nodosum Rt17-B1 like"/>
    <property type="match status" value="1"/>
</dbReference>
<dbReference type="SUPFAM" id="SSF55383">
    <property type="entry name" value="Copper amine oxidase, domain N"/>
    <property type="match status" value="1"/>
</dbReference>
<name>A0A494XPP0_9BACL</name>
<reference evidence="5 6" key="1">
    <citation type="submission" date="2018-10" db="EMBL/GenBank/DDBJ databases">
        <title>Cohnella sp. M2MS4P-1, whole genome shotgun sequence.</title>
        <authorList>
            <person name="Tuo L."/>
        </authorList>
    </citation>
    <scope>NUCLEOTIDE SEQUENCE [LARGE SCALE GENOMIC DNA]</scope>
    <source>
        <strain evidence="5 6">M2MS4P-1</strain>
    </source>
</reference>
<evidence type="ECO:0000313" key="6">
    <source>
        <dbReference type="Proteomes" id="UP000282076"/>
    </source>
</evidence>
<dbReference type="Proteomes" id="UP000282076">
    <property type="component" value="Unassembled WGS sequence"/>
</dbReference>
<accession>A0A494XPP0</accession>
<dbReference type="InterPro" id="IPR012854">
    <property type="entry name" value="Cu_amine_oxidase-like_N"/>
</dbReference>
<organism evidence="5 6">
    <name type="scientific">Cohnella endophytica</name>
    <dbReference type="NCBI Taxonomy" id="2419778"/>
    <lineage>
        <taxon>Bacteria</taxon>
        <taxon>Bacillati</taxon>
        <taxon>Bacillota</taxon>
        <taxon>Bacilli</taxon>
        <taxon>Bacillales</taxon>
        <taxon>Paenibacillaceae</taxon>
        <taxon>Cohnella</taxon>
    </lineage>
</organism>
<dbReference type="Gene3D" id="3.30.457.10">
    <property type="entry name" value="Copper amine oxidase-like, N-terminal domain"/>
    <property type="match status" value="1"/>
</dbReference>
<evidence type="ECO:0000256" key="1">
    <source>
        <dbReference type="SAM" id="SignalP"/>
    </source>
</evidence>